<organism evidence="1 2">
    <name type="scientific">Rhamnella rubrinervis</name>
    <dbReference type="NCBI Taxonomy" id="2594499"/>
    <lineage>
        <taxon>Eukaryota</taxon>
        <taxon>Viridiplantae</taxon>
        <taxon>Streptophyta</taxon>
        <taxon>Embryophyta</taxon>
        <taxon>Tracheophyta</taxon>
        <taxon>Spermatophyta</taxon>
        <taxon>Magnoliopsida</taxon>
        <taxon>eudicotyledons</taxon>
        <taxon>Gunneridae</taxon>
        <taxon>Pentapetalae</taxon>
        <taxon>rosids</taxon>
        <taxon>fabids</taxon>
        <taxon>Rosales</taxon>
        <taxon>Rhamnaceae</taxon>
        <taxon>rhamnoid group</taxon>
        <taxon>Rhamneae</taxon>
        <taxon>Rhamnella</taxon>
    </lineage>
</organism>
<evidence type="ECO:0000313" key="1">
    <source>
        <dbReference type="EMBL" id="KAF3433523.1"/>
    </source>
</evidence>
<keyword evidence="2" id="KW-1185">Reference proteome</keyword>
<reference evidence="1" key="1">
    <citation type="submission" date="2020-03" db="EMBL/GenBank/DDBJ databases">
        <title>A high-quality chromosome-level genome assembly of a woody plant with both climbing and erect habits, Rhamnella rubrinervis.</title>
        <authorList>
            <person name="Lu Z."/>
            <person name="Yang Y."/>
            <person name="Zhu X."/>
            <person name="Sun Y."/>
        </authorList>
    </citation>
    <scope>NUCLEOTIDE SEQUENCE</scope>
    <source>
        <strain evidence="1">BYM</strain>
        <tissue evidence="1">Leaf</tissue>
    </source>
</reference>
<gene>
    <name evidence="1" type="ORF">FNV43_RR24625</name>
</gene>
<sequence length="116" mass="13732">MLRFHLPLVMGAINFHRQHPYRNEEYSIPYIEIDENTALNLNNRNDITVVDRVLPTINKYDRLYNLYNYDVDYDDDTNVGMQEDDIAVNDDLKLDHNRMRGDDEVNDAFKVPIKAN</sequence>
<protein>
    <submittedName>
        <fullName evidence="1">Uncharacterized protein</fullName>
    </submittedName>
</protein>
<proteinExistence type="predicted"/>
<comment type="caution">
    <text evidence="1">The sequence shown here is derived from an EMBL/GenBank/DDBJ whole genome shotgun (WGS) entry which is preliminary data.</text>
</comment>
<dbReference type="EMBL" id="VOIH02000011">
    <property type="protein sequence ID" value="KAF3433523.1"/>
    <property type="molecule type" value="Genomic_DNA"/>
</dbReference>
<dbReference type="AlphaFoldDB" id="A0A8K0DQW5"/>
<accession>A0A8K0DQW5</accession>
<dbReference type="Proteomes" id="UP000796880">
    <property type="component" value="Unassembled WGS sequence"/>
</dbReference>
<evidence type="ECO:0000313" key="2">
    <source>
        <dbReference type="Proteomes" id="UP000796880"/>
    </source>
</evidence>
<name>A0A8K0DQW5_9ROSA</name>